<proteinExistence type="inferred from homology"/>
<evidence type="ECO:0000256" key="2">
    <source>
        <dbReference type="ARBA" id="ARBA00022801"/>
    </source>
</evidence>
<feature type="chain" id="PRO_5031588026" description="Carboxylic ester hydrolase" evidence="3">
    <location>
        <begin position="27"/>
        <end position="548"/>
    </location>
</feature>
<dbReference type="InterPro" id="IPR019826">
    <property type="entry name" value="Carboxylesterase_B_AS"/>
</dbReference>
<dbReference type="RefSeq" id="WP_245198377.1">
    <property type="nucleotide sequence ID" value="NZ_JAATIT010000001.1"/>
</dbReference>
<accession>A0A7X6B7J7</accession>
<sequence length="548" mass="57828">MNGPMIRRLSHVALAVAALCAAPAAAAGPVVDAPAGQVEGSEAKGIRAFKGIPYAAPPVGKLRWAPPQPATGWDGARDATRFGPACMQPGPRGPSIYAWDLPAMSEDCLSLNIWTPQDAKNAPVFVWIHGGALTGGSGGDPIYDGSALAERGIVVVSINYRLGALGWLAHPGLSAESTDGVSGNYGLLDQIAALQWVKRNIGAFGGSAGNVTIAGESAGALSVMYLMTAPAARGLFHKAVAQSAYMVSAPGLREPLNGMVPAEAQGTDLAAKLGAADLAALRAMSAKEIAEKAPATGYFPFPVVDGKTVPRQLVDSFDRNEQAPVPILAGFNAGEIRSLRFLLPKPPADAAAYEAAIRTNYGEFADAFLARYPAKTIEESMLAATRDAMYGWTSERLVSNQAALGQGAYLYYFDHGYPATDEWKLHAFHAAELPYIFGTAGKTPPLWPKIPDDLTERKLADAMGDYWASFARSGRPQAQGQPDWPDYSDDAGFLHIAEAPKAGHHLLRGTAALHEAVMCRRRAAGDIPWNWNIGVISPPLPPKVAGCQ</sequence>
<dbReference type="AlphaFoldDB" id="A0A7X6B7J7"/>
<evidence type="ECO:0000256" key="3">
    <source>
        <dbReference type="RuleBase" id="RU361235"/>
    </source>
</evidence>
<keyword evidence="3" id="KW-0732">Signal</keyword>
<organism evidence="5 6">
    <name type="scientific">Sphingopyxis italica</name>
    <dbReference type="NCBI Taxonomy" id="1129133"/>
    <lineage>
        <taxon>Bacteria</taxon>
        <taxon>Pseudomonadati</taxon>
        <taxon>Pseudomonadota</taxon>
        <taxon>Alphaproteobacteria</taxon>
        <taxon>Sphingomonadales</taxon>
        <taxon>Sphingomonadaceae</taxon>
        <taxon>Sphingopyxis</taxon>
    </lineage>
</organism>
<dbReference type="SUPFAM" id="SSF53474">
    <property type="entry name" value="alpha/beta-Hydrolases"/>
    <property type="match status" value="1"/>
</dbReference>
<evidence type="ECO:0000259" key="4">
    <source>
        <dbReference type="Pfam" id="PF00135"/>
    </source>
</evidence>
<keyword evidence="6" id="KW-1185">Reference proteome</keyword>
<feature type="domain" description="Carboxylesterase type B" evidence="4">
    <location>
        <begin position="29"/>
        <end position="503"/>
    </location>
</feature>
<evidence type="ECO:0000256" key="1">
    <source>
        <dbReference type="ARBA" id="ARBA00005964"/>
    </source>
</evidence>
<dbReference type="Pfam" id="PF00135">
    <property type="entry name" value="COesterase"/>
    <property type="match status" value="1"/>
</dbReference>
<dbReference type="PROSITE" id="PS00122">
    <property type="entry name" value="CARBOXYLESTERASE_B_1"/>
    <property type="match status" value="1"/>
</dbReference>
<keyword evidence="2 3" id="KW-0378">Hydrolase</keyword>
<reference evidence="5 6" key="1">
    <citation type="submission" date="2020-03" db="EMBL/GenBank/DDBJ databases">
        <title>Genomic Encyclopedia of Type Strains, Phase IV (KMG-IV): sequencing the most valuable type-strain genomes for metagenomic binning, comparative biology and taxonomic classification.</title>
        <authorList>
            <person name="Goeker M."/>
        </authorList>
    </citation>
    <scope>NUCLEOTIDE SEQUENCE [LARGE SCALE GENOMIC DNA]</scope>
    <source>
        <strain evidence="5 6">DSM 25229</strain>
    </source>
</reference>
<dbReference type="InterPro" id="IPR029058">
    <property type="entry name" value="AB_hydrolase_fold"/>
</dbReference>
<dbReference type="InterPro" id="IPR002018">
    <property type="entry name" value="CarbesteraseB"/>
</dbReference>
<feature type="signal peptide" evidence="3">
    <location>
        <begin position="1"/>
        <end position="26"/>
    </location>
</feature>
<comment type="similarity">
    <text evidence="1 3">Belongs to the type-B carboxylesterase/lipase family.</text>
</comment>
<dbReference type="InterPro" id="IPR050309">
    <property type="entry name" value="Type-B_Carboxylest/Lipase"/>
</dbReference>
<comment type="caution">
    <text evidence="5">The sequence shown here is derived from an EMBL/GenBank/DDBJ whole genome shotgun (WGS) entry which is preliminary data.</text>
</comment>
<gene>
    <name evidence="5" type="ORF">GGR90_000536</name>
</gene>
<dbReference type="Gene3D" id="3.40.50.1820">
    <property type="entry name" value="alpha/beta hydrolase"/>
    <property type="match status" value="1"/>
</dbReference>
<dbReference type="PANTHER" id="PTHR11559">
    <property type="entry name" value="CARBOXYLESTERASE"/>
    <property type="match status" value="1"/>
</dbReference>
<dbReference type="EC" id="3.1.1.-" evidence="3"/>
<dbReference type="GO" id="GO:0016787">
    <property type="term" value="F:hydrolase activity"/>
    <property type="evidence" value="ECO:0007669"/>
    <property type="project" value="UniProtKB-KW"/>
</dbReference>
<evidence type="ECO:0000313" key="6">
    <source>
        <dbReference type="Proteomes" id="UP000535078"/>
    </source>
</evidence>
<dbReference type="Proteomes" id="UP000535078">
    <property type="component" value="Unassembled WGS sequence"/>
</dbReference>
<evidence type="ECO:0000313" key="5">
    <source>
        <dbReference type="EMBL" id="NJB88384.1"/>
    </source>
</evidence>
<dbReference type="EMBL" id="JAATIT010000001">
    <property type="protein sequence ID" value="NJB88384.1"/>
    <property type="molecule type" value="Genomic_DNA"/>
</dbReference>
<name>A0A7X6B7J7_9SPHN</name>
<protein>
    <recommendedName>
        <fullName evidence="3">Carboxylic ester hydrolase</fullName>
        <ecNumber evidence="3">3.1.1.-</ecNumber>
    </recommendedName>
</protein>